<protein>
    <submittedName>
        <fullName evidence="2">EpsI family protein</fullName>
    </submittedName>
</protein>
<dbReference type="EMBL" id="CP092109">
    <property type="protein sequence ID" value="UWZ79591.1"/>
    <property type="molecule type" value="Genomic_DNA"/>
</dbReference>
<evidence type="ECO:0000313" key="3">
    <source>
        <dbReference type="Proteomes" id="UP001060414"/>
    </source>
</evidence>
<dbReference type="Proteomes" id="UP001060414">
    <property type="component" value="Chromosome"/>
</dbReference>
<keyword evidence="3" id="KW-1185">Reference proteome</keyword>
<dbReference type="InterPro" id="IPR014263">
    <property type="entry name" value="Methanolan_biosynth_EpsI"/>
</dbReference>
<gene>
    <name evidence="2" type="ORF">L9S41_18205</name>
</gene>
<reference evidence="2" key="1">
    <citation type="journal article" date="2022" name="Environ. Microbiol.">
        <title>Geoalkalibacter halelectricus SAP #1 sp. nov. possessing extracellular electron transfer and mineral#reducing capabilities from a haloalkaline environment.</title>
        <authorList>
            <person name="Yadav S."/>
            <person name="Singh R."/>
            <person name="Sundharam S.S."/>
            <person name="Chaudhary S."/>
            <person name="Krishnamurthi S."/>
            <person name="Patil S.A."/>
        </authorList>
    </citation>
    <scope>NUCLEOTIDE SEQUENCE</scope>
    <source>
        <strain evidence="2">SAP-1</strain>
    </source>
</reference>
<organism evidence="2 3">
    <name type="scientific">Geoalkalibacter halelectricus</name>
    <dbReference type="NCBI Taxonomy" id="2847045"/>
    <lineage>
        <taxon>Bacteria</taxon>
        <taxon>Pseudomonadati</taxon>
        <taxon>Thermodesulfobacteriota</taxon>
        <taxon>Desulfuromonadia</taxon>
        <taxon>Desulfuromonadales</taxon>
        <taxon>Geoalkalibacteraceae</taxon>
        <taxon>Geoalkalibacter</taxon>
    </lineage>
</organism>
<evidence type="ECO:0000313" key="2">
    <source>
        <dbReference type="EMBL" id="UWZ79591.1"/>
    </source>
</evidence>
<proteinExistence type="predicted"/>
<dbReference type="NCBIfam" id="TIGR02914">
    <property type="entry name" value="EpsI_fam"/>
    <property type="match status" value="1"/>
</dbReference>
<accession>A0ABY5ZKD7</accession>
<name>A0ABY5ZKD7_9BACT</name>
<sequence length="208" mass="24289">MGKRLLLVGLIVLSFAFYVQARPFHDLVPIKQDLVTFPMHIEDWQAADFQLSPGVLEQLRVSNYLMRDYRRDGESVNVYIGYYETQREGAQIHSPRHCLPGSGWVPTRHTTRTWQIDGQRPINLVEAVYQKDSYHEVFLYWYQMKDATITNEYLLKAQMVFNSLKYRRNDAAFIRLSAPVRTSVEDTVASLESFMADFVPLLDDYLPE</sequence>
<feature type="domain" description="Methanolan biosynthesis EpsI" evidence="1">
    <location>
        <begin position="8"/>
        <end position="205"/>
    </location>
</feature>
<dbReference type="RefSeq" id="WP_260747943.1">
    <property type="nucleotide sequence ID" value="NZ_CP092109.1"/>
</dbReference>
<evidence type="ECO:0000259" key="1">
    <source>
        <dbReference type="Pfam" id="PF11984"/>
    </source>
</evidence>
<dbReference type="Pfam" id="PF11984">
    <property type="entry name" value="DUF3485"/>
    <property type="match status" value="1"/>
</dbReference>